<feature type="region of interest" description="Disordered" evidence="3">
    <location>
        <begin position="158"/>
        <end position="239"/>
    </location>
</feature>
<organism evidence="5 6">
    <name type="scientific">Frondihabitans sucicola</name>
    <dbReference type="NCBI Taxonomy" id="1268041"/>
    <lineage>
        <taxon>Bacteria</taxon>
        <taxon>Bacillati</taxon>
        <taxon>Actinomycetota</taxon>
        <taxon>Actinomycetes</taxon>
        <taxon>Micrococcales</taxon>
        <taxon>Microbacteriaceae</taxon>
        <taxon>Frondihabitans</taxon>
    </lineage>
</organism>
<dbReference type="Proteomes" id="UP001321486">
    <property type="component" value="Chromosome"/>
</dbReference>
<evidence type="ECO:0000256" key="4">
    <source>
        <dbReference type="SAM" id="Phobius"/>
    </source>
</evidence>
<evidence type="ECO:0000256" key="1">
    <source>
        <dbReference type="ARBA" id="ARBA00022679"/>
    </source>
</evidence>
<dbReference type="PROSITE" id="PS00379">
    <property type="entry name" value="CDP_ALCOHOL_P_TRANSF"/>
    <property type="match status" value="1"/>
</dbReference>
<feature type="transmembrane region" description="Helical" evidence="4">
    <location>
        <begin position="6"/>
        <end position="23"/>
    </location>
</feature>
<dbReference type="InterPro" id="IPR043130">
    <property type="entry name" value="CDP-OH_PTrfase_TM_dom"/>
</dbReference>
<dbReference type="InterPro" id="IPR000462">
    <property type="entry name" value="CDP-OH_P_trans"/>
</dbReference>
<dbReference type="InterPro" id="IPR048254">
    <property type="entry name" value="CDP_ALCOHOL_P_TRANSF_CS"/>
</dbReference>
<evidence type="ECO:0008006" key="7">
    <source>
        <dbReference type="Google" id="ProtNLM"/>
    </source>
</evidence>
<keyword evidence="6" id="KW-1185">Reference proteome</keyword>
<name>A0ABM8GUB5_9MICO</name>
<proteinExistence type="inferred from homology"/>
<keyword evidence="4" id="KW-1133">Transmembrane helix</keyword>
<sequence length="239" mass="25404">MIIGFGAIAGYLVVTAALLLRGLRRRRARRFGAANVVTSARATLVGLITGLIVASFFSPVPQGLLEIVLVPALALDAVDGWVARRTGTATELGARFDMEVDAFLLLVLSVAVAPRLGAWVLAIGLMRYVFVAAGWILPRLRGALPFRFWRKVAAASQGWPWRSPPRDSSRTAPPRSSSPWRSGSSSSPSDGTSSGWHVTGPSPRTPPTASARSVPPTARPAPVLVPEPALGRDRRIQSG</sequence>
<evidence type="ECO:0000256" key="3">
    <source>
        <dbReference type="SAM" id="MobiDB-lite"/>
    </source>
</evidence>
<evidence type="ECO:0000256" key="2">
    <source>
        <dbReference type="RuleBase" id="RU003750"/>
    </source>
</evidence>
<feature type="compositionally biased region" description="Basic and acidic residues" evidence="3">
    <location>
        <begin position="230"/>
        <end position="239"/>
    </location>
</feature>
<dbReference type="Pfam" id="PF01066">
    <property type="entry name" value="CDP-OH_P_transf"/>
    <property type="match status" value="1"/>
</dbReference>
<feature type="transmembrane region" description="Helical" evidence="4">
    <location>
        <begin position="118"/>
        <end position="137"/>
    </location>
</feature>
<evidence type="ECO:0000313" key="6">
    <source>
        <dbReference type="Proteomes" id="UP001321486"/>
    </source>
</evidence>
<gene>
    <name evidence="5" type="ORF">GCM10025867_43120</name>
</gene>
<reference evidence="6" key="1">
    <citation type="journal article" date="2019" name="Int. J. Syst. Evol. Microbiol.">
        <title>The Global Catalogue of Microorganisms (GCM) 10K type strain sequencing project: providing services to taxonomists for standard genome sequencing and annotation.</title>
        <authorList>
            <consortium name="The Broad Institute Genomics Platform"/>
            <consortium name="The Broad Institute Genome Sequencing Center for Infectious Disease"/>
            <person name="Wu L."/>
            <person name="Ma J."/>
        </authorList>
    </citation>
    <scope>NUCLEOTIDE SEQUENCE [LARGE SCALE GENOMIC DNA]</scope>
    <source>
        <strain evidence="6">NBRC 108728</strain>
    </source>
</reference>
<feature type="compositionally biased region" description="Low complexity" evidence="3">
    <location>
        <begin position="170"/>
        <end position="196"/>
    </location>
</feature>
<keyword evidence="4" id="KW-0812">Transmembrane</keyword>
<keyword evidence="1 2" id="KW-0808">Transferase</keyword>
<protein>
    <recommendedName>
        <fullName evidence="7">CDP-alcohol phosphatidyltransferase family protein</fullName>
    </recommendedName>
</protein>
<evidence type="ECO:0000313" key="5">
    <source>
        <dbReference type="EMBL" id="BDZ52071.1"/>
    </source>
</evidence>
<comment type="similarity">
    <text evidence="2">Belongs to the CDP-alcohol phosphatidyltransferase class-I family.</text>
</comment>
<dbReference type="Gene3D" id="1.20.120.1760">
    <property type="match status" value="1"/>
</dbReference>
<dbReference type="EMBL" id="AP027732">
    <property type="protein sequence ID" value="BDZ52071.1"/>
    <property type="molecule type" value="Genomic_DNA"/>
</dbReference>
<accession>A0ABM8GUB5</accession>
<keyword evidence="4" id="KW-0472">Membrane</keyword>
<feature type="transmembrane region" description="Helical" evidence="4">
    <location>
        <begin position="35"/>
        <end position="57"/>
    </location>
</feature>